<dbReference type="Proteomes" id="UP000039021">
    <property type="component" value="Unassembled WGS sequence"/>
</dbReference>
<evidence type="ECO:0000313" key="3">
    <source>
        <dbReference type="Proteomes" id="UP000039021"/>
    </source>
</evidence>
<gene>
    <name evidence="2" type="ORF">ERS007739_04132</name>
</gene>
<evidence type="ECO:0000313" key="2">
    <source>
        <dbReference type="EMBL" id="COZ78923.1"/>
    </source>
</evidence>
<organism evidence="2 3">
    <name type="scientific">Mycobacterium tuberculosis</name>
    <dbReference type="NCBI Taxonomy" id="1773"/>
    <lineage>
        <taxon>Bacteria</taxon>
        <taxon>Bacillati</taxon>
        <taxon>Actinomycetota</taxon>
        <taxon>Actinomycetes</taxon>
        <taxon>Mycobacteriales</taxon>
        <taxon>Mycobacteriaceae</taxon>
        <taxon>Mycobacterium</taxon>
        <taxon>Mycobacterium tuberculosis complex</taxon>
    </lineage>
</organism>
<reference evidence="3" key="1">
    <citation type="submission" date="2015-03" db="EMBL/GenBank/DDBJ databases">
        <authorList>
            <consortium name="Pathogen Informatics"/>
        </authorList>
    </citation>
    <scope>NUCLEOTIDE SEQUENCE [LARGE SCALE GENOMIC DNA]</scope>
    <source>
        <strain evidence="3">N09902308</strain>
    </source>
</reference>
<evidence type="ECO:0000256" key="1">
    <source>
        <dbReference type="SAM" id="MobiDB-lite"/>
    </source>
</evidence>
<proteinExistence type="predicted"/>
<feature type="region of interest" description="Disordered" evidence="1">
    <location>
        <begin position="1"/>
        <end position="28"/>
    </location>
</feature>
<dbReference type="AlphaFoldDB" id="A0A916LEE4"/>
<sequence>MAPRSSISMPSNTAVPMRGKRNSVNGSSQLVSNAMPCAQVGCDVGDVMNQEVRQ</sequence>
<protein>
    <submittedName>
        <fullName evidence="2">Uncharacterized protein</fullName>
    </submittedName>
</protein>
<dbReference type="EMBL" id="CSBK01002400">
    <property type="protein sequence ID" value="COZ78923.1"/>
    <property type="molecule type" value="Genomic_DNA"/>
</dbReference>
<name>A0A916LEE4_MYCTX</name>
<accession>A0A916LEE4</accession>
<comment type="caution">
    <text evidence="2">The sequence shown here is derived from an EMBL/GenBank/DDBJ whole genome shotgun (WGS) entry which is preliminary data.</text>
</comment>
<feature type="compositionally biased region" description="Polar residues" evidence="1">
    <location>
        <begin position="1"/>
        <end position="14"/>
    </location>
</feature>